<feature type="domain" description="N-acetyltransferase" evidence="1">
    <location>
        <begin position="1"/>
        <end position="162"/>
    </location>
</feature>
<dbReference type="CDD" id="cd04301">
    <property type="entry name" value="NAT_SF"/>
    <property type="match status" value="1"/>
</dbReference>
<organism evidence="2 3">
    <name type="scientific">Fructobacillus durionis</name>
    <dbReference type="NCBI Taxonomy" id="283737"/>
    <lineage>
        <taxon>Bacteria</taxon>
        <taxon>Bacillati</taxon>
        <taxon>Bacillota</taxon>
        <taxon>Bacilli</taxon>
        <taxon>Lactobacillales</taxon>
        <taxon>Lactobacillaceae</taxon>
        <taxon>Fructobacillus</taxon>
    </lineage>
</organism>
<dbReference type="SUPFAM" id="SSF55729">
    <property type="entry name" value="Acyl-CoA N-acyltransferases (Nat)"/>
    <property type="match status" value="1"/>
</dbReference>
<dbReference type="OrthoDB" id="9798006at2"/>
<gene>
    <name evidence="2" type="ORF">SAMN05660453_0495</name>
</gene>
<evidence type="ECO:0000313" key="2">
    <source>
        <dbReference type="EMBL" id="SFB86938.1"/>
    </source>
</evidence>
<dbReference type="PROSITE" id="PS51186">
    <property type="entry name" value="GNAT"/>
    <property type="match status" value="1"/>
</dbReference>
<dbReference type="PANTHER" id="PTHR43072:SF8">
    <property type="entry name" value="ACYLTRANSFERASE FABY-RELATED"/>
    <property type="match status" value="1"/>
</dbReference>
<dbReference type="EMBL" id="FOLI01000001">
    <property type="protein sequence ID" value="SFB86938.1"/>
    <property type="molecule type" value="Genomic_DNA"/>
</dbReference>
<proteinExistence type="predicted"/>
<dbReference type="Pfam" id="PF13420">
    <property type="entry name" value="Acetyltransf_4"/>
    <property type="match status" value="1"/>
</dbReference>
<dbReference type="GO" id="GO:0016747">
    <property type="term" value="F:acyltransferase activity, transferring groups other than amino-acyl groups"/>
    <property type="evidence" value="ECO:0007669"/>
    <property type="project" value="InterPro"/>
</dbReference>
<dbReference type="InterPro" id="IPR000182">
    <property type="entry name" value="GNAT_dom"/>
</dbReference>
<keyword evidence="3" id="KW-1185">Reference proteome</keyword>
<keyword evidence="2" id="KW-0808">Transferase</keyword>
<evidence type="ECO:0000259" key="1">
    <source>
        <dbReference type="PROSITE" id="PS51186"/>
    </source>
</evidence>
<reference evidence="2 3" key="1">
    <citation type="submission" date="2016-10" db="EMBL/GenBank/DDBJ databases">
        <authorList>
            <person name="de Groot N.N."/>
        </authorList>
    </citation>
    <scope>NUCLEOTIDE SEQUENCE [LARGE SCALE GENOMIC DNA]</scope>
    <source>
        <strain evidence="2 3">DSM 19113</strain>
    </source>
</reference>
<protein>
    <submittedName>
        <fullName evidence="2">Phosphinothricin acetyltransferase</fullName>
    </submittedName>
</protein>
<dbReference type="Gene3D" id="3.40.630.30">
    <property type="match status" value="1"/>
</dbReference>
<name>A0A1I1EN63_9LACO</name>
<accession>A0A1I1EN63</accession>
<evidence type="ECO:0000313" key="3">
    <source>
        <dbReference type="Proteomes" id="UP000199376"/>
    </source>
</evidence>
<dbReference type="Proteomes" id="UP000199376">
    <property type="component" value="Unassembled WGS sequence"/>
</dbReference>
<dbReference type="AlphaFoldDB" id="A0A1I1EN63"/>
<dbReference type="InterPro" id="IPR016181">
    <property type="entry name" value="Acyl_CoA_acyltransferase"/>
</dbReference>
<dbReference type="RefSeq" id="WP_091501671.1">
    <property type="nucleotide sequence ID" value="NZ_FOLI01000001.1"/>
</dbReference>
<sequence>MHIRTAQTSDAAALLAIYQPSIENSTTSFEYILPTLAEFETRISQTLENYPYLVMVEDDQILGYAYAHPYAERAAYQWSTEISVYIAKAAQGQGIGRQLYQKIEAILEKQNVVNVCACVTGQNQNSIAFHEHMGYEIVGQFKHIGFKEGQWLDTFWLQKELNCPDVPAPFIPFSKL</sequence>
<dbReference type="PANTHER" id="PTHR43072">
    <property type="entry name" value="N-ACETYLTRANSFERASE"/>
    <property type="match status" value="1"/>
</dbReference>
<dbReference type="STRING" id="283737.SAMN05660453_0495"/>